<keyword evidence="3" id="KW-1185">Reference proteome</keyword>
<dbReference type="Pfam" id="PF13640">
    <property type="entry name" value="2OG-FeII_Oxy_3"/>
    <property type="match status" value="1"/>
</dbReference>
<gene>
    <name evidence="2" type="ORF">MUB46_23750</name>
</gene>
<name>A0AAW5R8A1_9HYPH</name>
<dbReference type="InterPro" id="IPR044862">
    <property type="entry name" value="Pro_4_hyd_alph_FE2OG_OXY"/>
</dbReference>
<dbReference type="Proteomes" id="UP001320898">
    <property type="component" value="Unassembled WGS sequence"/>
</dbReference>
<organism evidence="2 3">
    <name type="scientific">Microbaculum marinisediminis</name>
    <dbReference type="NCBI Taxonomy" id="2931392"/>
    <lineage>
        <taxon>Bacteria</taxon>
        <taxon>Pseudomonadati</taxon>
        <taxon>Pseudomonadota</taxon>
        <taxon>Alphaproteobacteria</taxon>
        <taxon>Hyphomicrobiales</taxon>
        <taxon>Tepidamorphaceae</taxon>
        <taxon>Microbaculum</taxon>
    </lineage>
</organism>
<feature type="domain" description="Prolyl 4-hydroxylase alpha subunit Fe(2+) 2OG dioxygenase" evidence="1">
    <location>
        <begin position="103"/>
        <end position="181"/>
    </location>
</feature>
<dbReference type="EMBL" id="JALIDZ010000016">
    <property type="protein sequence ID" value="MCT8974884.1"/>
    <property type="molecule type" value="Genomic_DNA"/>
</dbReference>
<dbReference type="Gene3D" id="2.60.120.620">
    <property type="entry name" value="q2cbj1_9rhob like domain"/>
    <property type="match status" value="1"/>
</dbReference>
<reference evidence="2 3" key="1">
    <citation type="submission" date="2022-04" db="EMBL/GenBank/DDBJ databases">
        <authorList>
            <person name="Ye Y.-Q."/>
            <person name="Du Z.-J."/>
        </authorList>
    </citation>
    <scope>NUCLEOTIDE SEQUENCE [LARGE SCALE GENOMIC DNA]</scope>
    <source>
        <strain evidence="2 3">A6E488</strain>
    </source>
</reference>
<accession>A0AAW5R8A1</accession>
<protein>
    <submittedName>
        <fullName evidence="2">2OG-Fe(II) oxygenase</fullName>
    </submittedName>
</protein>
<evidence type="ECO:0000313" key="2">
    <source>
        <dbReference type="EMBL" id="MCT8974884.1"/>
    </source>
</evidence>
<dbReference type="RefSeq" id="WP_261618471.1">
    <property type="nucleotide sequence ID" value="NZ_JALIDZ010000016.1"/>
</dbReference>
<dbReference type="AlphaFoldDB" id="A0AAW5R8A1"/>
<proteinExistence type="predicted"/>
<sequence>MSLLDYDALERTTTQTEPYEWLIVPDFVKAEVFDEIVEDYPRVPGPGSHPPSELEIGGKFAELMTELDGPRFQEMIERKFDVDLSDKPTMYTVRGFCRKTDGKIHTDSETKVITVLLYMNQHWEQDGGRLRILRNGTDLNDYVAEVPPNGGTLLVFKRSDRSWHGHEPFEGQRRAVQMNWVTGADVVAYEQRRHRISTTLKKLNPRNWRASA</sequence>
<evidence type="ECO:0000313" key="3">
    <source>
        <dbReference type="Proteomes" id="UP001320898"/>
    </source>
</evidence>
<evidence type="ECO:0000259" key="1">
    <source>
        <dbReference type="Pfam" id="PF13640"/>
    </source>
</evidence>
<comment type="caution">
    <text evidence="2">The sequence shown here is derived from an EMBL/GenBank/DDBJ whole genome shotgun (WGS) entry which is preliminary data.</text>
</comment>